<dbReference type="EMBL" id="QLMC01000006">
    <property type="protein sequence ID" value="RAJ93184.1"/>
    <property type="molecule type" value="Genomic_DNA"/>
</dbReference>
<name>A0A327WNT5_LARAB</name>
<accession>A0A327WNT5</accession>
<evidence type="ECO:0000313" key="2">
    <source>
        <dbReference type="Proteomes" id="UP000248790"/>
    </source>
</evidence>
<reference evidence="1 2" key="1">
    <citation type="submission" date="2018-06" db="EMBL/GenBank/DDBJ databases">
        <title>Genomic Encyclopedia of Archaeal and Bacterial Type Strains, Phase II (KMG-II): from individual species to whole genera.</title>
        <authorList>
            <person name="Goeker M."/>
        </authorList>
    </citation>
    <scope>NUCLEOTIDE SEQUENCE [LARGE SCALE GENOMIC DNA]</scope>
    <source>
        <strain evidence="1 2">DSM 21851</strain>
    </source>
</reference>
<organism evidence="1 2">
    <name type="scientific">Larkinella arboricola</name>
    <dbReference type="NCBI Taxonomy" id="643671"/>
    <lineage>
        <taxon>Bacteria</taxon>
        <taxon>Pseudomonadati</taxon>
        <taxon>Bacteroidota</taxon>
        <taxon>Cytophagia</taxon>
        <taxon>Cytophagales</taxon>
        <taxon>Spirosomataceae</taxon>
        <taxon>Larkinella</taxon>
    </lineage>
</organism>
<dbReference type="OrthoDB" id="5492672at2"/>
<protein>
    <submittedName>
        <fullName evidence="1">Uncharacterized protein DUF2071</fullName>
    </submittedName>
</protein>
<dbReference type="AlphaFoldDB" id="A0A327WNT5"/>
<dbReference type="Pfam" id="PF09844">
    <property type="entry name" value="DUF2071"/>
    <property type="match status" value="1"/>
</dbReference>
<comment type="caution">
    <text evidence="1">The sequence shown here is derived from an EMBL/GenBank/DDBJ whole genome shotgun (WGS) entry which is preliminary data.</text>
</comment>
<proteinExistence type="predicted"/>
<evidence type="ECO:0000313" key="1">
    <source>
        <dbReference type="EMBL" id="RAJ93184.1"/>
    </source>
</evidence>
<dbReference type="Proteomes" id="UP000248790">
    <property type="component" value="Unassembled WGS sequence"/>
</dbReference>
<gene>
    <name evidence="1" type="ORF">LX87_04696</name>
</gene>
<sequence length="247" mass="28586">MFDFLRNHPFAVEAFFEYSLVLTYALPQQDLQPLIPECLRLDTFQDRWAFVALALVQTKALRPKGLPAFLGSDFFLMGYRIFVRYATPTGRHLRGLYILRSETDSTRMAMLGSVFTHYGFTATDIDQHEQEDRLQIRSQKSGVDILVNTHVSTGLPLPAHSPFPSWQQARRYAGPLPFTFSVDPHHRHVLIVEGLREQWHPKPVEVIRARVPLLQAAPFQHSQLASAFIIRQLPYWWKPGQRQPWNP</sequence>
<keyword evidence="2" id="KW-1185">Reference proteome</keyword>
<dbReference type="RefSeq" id="WP_111630716.1">
    <property type="nucleotide sequence ID" value="NZ_QLMC01000006.1"/>
</dbReference>
<dbReference type="InterPro" id="IPR018644">
    <property type="entry name" value="DUF2071"/>
</dbReference>